<proteinExistence type="predicted"/>
<organism evidence="2 3">
    <name type="scientific">Enhygromyxa salina</name>
    <dbReference type="NCBI Taxonomy" id="215803"/>
    <lineage>
        <taxon>Bacteria</taxon>
        <taxon>Pseudomonadati</taxon>
        <taxon>Myxococcota</taxon>
        <taxon>Polyangia</taxon>
        <taxon>Nannocystales</taxon>
        <taxon>Nannocystaceae</taxon>
        <taxon>Enhygromyxa</taxon>
    </lineage>
</organism>
<feature type="region of interest" description="Disordered" evidence="1">
    <location>
        <begin position="1"/>
        <end position="46"/>
    </location>
</feature>
<dbReference type="RefSeq" id="WP_052551978.1">
    <property type="nucleotide sequence ID" value="NZ_JMCC02000058.1"/>
</dbReference>
<reference evidence="2 3" key="1">
    <citation type="submission" date="2014-12" db="EMBL/GenBank/DDBJ databases">
        <title>Genome assembly of Enhygromyxa salina DSM 15201.</title>
        <authorList>
            <person name="Sharma G."/>
            <person name="Subramanian S."/>
        </authorList>
    </citation>
    <scope>NUCLEOTIDE SEQUENCE [LARGE SCALE GENOMIC DNA]</scope>
    <source>
        <strain evidence="2 3">DSM 15201</strain>
    </source>
</reference>
<dbReference type="EMBL" id="JMCC02000058">
    <property type="protein sequence ID" value="KIG15233.1"/>
    <property type="molecule type" value="Genomic_DNA"/>
</dbReference>
<evidence type="ECO:0000313" key="2">
    <source>
        <dbReference type="EMBL" id="KIG15233.1"/>
    </source>
</evidence>
<name>A0A0C1ZW32_9BACT</name>
<dbReference type="Proteomes" id="UP000031599">
    <property type="component" value="Unassembled WGS sequence"/>
</dbReference>
<gene>
    <name evidence="2" type="ORF">DB30_05777</name>
</gene>
<dbReference type="AlphaFoldDB" id="A0A0C1ZW32"/>
<accession>A0A0C1ZW32</accession>
<evidence type="ECO:0000256" key="1">
    <source>
        <dbReference type="SAM" id="MobiDB-lite"/>
    </source>
</evidence>
<sequence length="79" mass="8323">MTSDDAGGRPPNHSTISIQVESPDGGAKVSSPYEPASRGPMRGPREKLQEIGEHLTEVGTTTLTDLIVTPALCFAEAMD</sequence>
<comment type="caution">
    <text evidence="2">The sequence shown here is derived from an EMBL/GenBank/DDBJ whole genome shotgun (WGS) entry which is preliminary data.</text>
</comment>
<protein>
    <submittedName>
        <fullName evidence="2">Uncharacterized protein</fullName>
    </submittedName>
</protein>
<evidence type="ECO:0000313" key="3">
    <source>
        <dbReference type="Proteomes" id="UP000031599"/>
    </source>
</evidence>